<dbReference type="PANTHER" id="PTHR46312">
    <property type="entry name" value="NACHT DOMAIN-CONTAINING PROTEIN"/>
    <property type="match status" value="1"/>
</dbReference>
<dbReference type="InterPro" id="IPR027417">
    <property type="entry name" value="P-loop_NTPase"/>
</dbReference>
<dbReference type="Gene3D" id="3.40.50.1580">
    <property type="entry name" value="Nucleoside phosphorylase domain"/>
    <property type="match status" value="1"/>
</dbReference>
<feature type="domain" description="NACHT" evidence="3">
    <location>
        <begin position="385"/>
        <end position="506"/>
    </location>
</feature>
<dbReference type="GO" id="GO:0003824">
    <property type="term" value="F:catalytic activity"/>
    <property type="evidence" value="ECO:0007669"/>
    <property type="project" value="InterPro"/>
</dbReference>
<accession>A0AAU9VJD2</accession>
<dbReference type="SUPFAM" id="SSF53167">
    <property type="entry name" value="Purine and uridine phosphorylases"/>
    <property type="match status" value="1"/>
</dbReference>
<dbReference type="PROSITE" id="PS50837">
    <property type="entry name" value="NACHT"/>
    <property type="match status" value="1"/>
</dbReference>
<dbReference type="Gene3D" id="3.80.10.10">
    <property type="entry name" value="Ribonuclease Inhibitor"/>
    <property type="match status" value="2"/>
</dbReference>
<dbReference type="Pfam" id="PF01048">
    <property type="entry name" value="PNP_UDP_1"/>
    <property type="match status" value="1"/>
</dbReference>
<keyword evidence="1" id="KW-0547">Nucleotide-binding</keyword>
<dbReference type="Gene3D" id="3.40.50.300">
    <property type="entry name" value="P-loop containing nucleotide triphosphate hydrolases"/>
    <property type="match status" value="1"/>
</dbReference>
<organism evidence="4 5">
    <name type="scientific">Pocillopora meandrina</name>
    <dbReference type="NCBI Taxonomy" id="46732"/>
    <lineage>
        <taxon>Eukaryota</taxon>
        <taxon>Metazoa</taxon>
        <taxon>Cnidaria</taxon>
        <taxon>Anthozoa</taxon>
        <taxon>Hexacorallia</taxon>
        <taxon>Scleractinia</taxon>
        <taxon>Astrocoeniina</taxon>
        <taxon>Pocilloporidae</taxon>
        <taxon>Pocillopora</taxon>
    </lineage>
</organism>
<gene>
    <name evidence="4" type="ORF">PMEA_00000445</name>
</gene>
<dbReference type="Pfam" id="PF05729">
    <property type="entry name" value="NACHT"/>
    <property type="match status" value="1"/>
</dbReference>
<protein>
    <recommendedName>
        <fullName evidence="3">NACHT domain-containing protein</fullName>
    </recommendedName>
</protein>
<evidence type="ECO:0000259" key="3">
    <source>
        <dbReference type="PROSITE" id="PS50837"/>
    </source>
</evidence>
<keyword evidence="5" id="KW-1185">Reference proteome</keyword>
<dbReference type="InterPro" id="IPR000845">
    <property type="entry name" value="Nucleoside_phosphorylase_d"/>
</dbReference>
<evidence type="ECO:0000256" key="2">
    <source>
        <dbReference type="ARBA" id="ARBA00022840"/>
    </source>
</evidence>
<sequence length="1253" mass="141823">MSETAKTDQSSSKNIYGDPPKINISLPEINELTQNSKRWKDVQLPIDILLLTVKDCEFLSCYYYIAGPFRSYFKGIGHVYFGSIGGDQDVKLTVALMKCSEGSKVPGGALTVVKNAVSHLRPKAVFSVGHCSGMNQESTKLGDVVVSEKLTTYSCQKVRKDGKKFSGFTTPVSRNTAELIKCAGDGWNPPLQNPKKRKVELHCGEVLSGSEPLQAEWRRDELVKSFPEAIAIETEGEEIFSAAHDLKMEWVAVKGISGYADGTETKENWQTFASVTAASLVVNILNQCSIFEDWPHYKAICFLSTDSSVTEFLEWCQKQLRTFYTGTMCEVKITPWNPDDTIHINDIYIQLTFLRDNRKPDGTTKKKLGDSSEVFEGDEHHPMRRRILVYGRPGIGKSTFTQKVAVDWANGEKEILKKFALLLLIRLRDVCDSRDVCAMLETAKLLSADEPKAVDNLYEYVRQNQEKVLLILDGYDEYSGGKSSLIHQIWRGDQLRLCCVMITTRPVKEDELRVPSDALFELNGFDSLEQKEQFARKILPDEEDVKGLLEYLKEYDLVKMAEIPLLLLMLCLLWKKKKHQLPTSRAEIYVEFIRTLLDHMATKDSENVATDKSIEEYQEELCKIGKLALDALLEDRLYFNFSKFLRGDLFEKLIHVGFFQVSKRSALNREKIVYFLHKSVQEFLAAWFIVQEVKVKKNETVTCLLRMDTFEKSRKMAEVLKFVCELSSDAVGIVFDHLRYVGEKEGLTNYNFTRTPSVHDLSGEQYGFILLCVDCLFCCPASGRLAVYSVFLSCVNHVVILNRKHSSIAAKTQFFKYTTSFPNYLFHSRWEIKFDDFLSTLFDLNAVVLTCSGKIEDLKKYADLCDADFFLEKSEKRNFIYLHRITETVLRSKLFHELISTPVCSSQPPVDNLGKNEDNNIALSLTENRSYQTEQHCLSLVREVQLRNTTVEDFVLLKNLLPLLTAPRDIFLWRMMKNALEVNSIESVIHRINFTDNLHSLELYGINLTEKCAAFIAESLHHSPNLHELCLSWNPLHSGVSHLAENLHHVPQLTILELDHVQMGEKECAALAASLQYLNKLKKLHMASNALGHGIIELAKNLNSVPNLTWLDLSDTNMGEDEASALARALKDVPELSDLDMTFNALGHGIIELAKNLNSVPNLTKLNLSSTNMGEDEASALARALKDVPELSNLTLAWNPLGRGVRDLVQHLSSVPKLSFLSLSGFQMTKTEIEELCTAVKGRGITLVTDYHV</sequence>
<feature type="non-terminal residue" evidence="4">
    <location>
        <position position="1253"/>
    </location>
</feature>
<proteinExistence type="predicted"/>
<evidence type="ECO:0000256" key="1">
    <source>
        <dbReference type="ARBA" id="ARBA00022741"/>
    </source>
</evidence>
<dbReference type="GO" id="GO:0005524">
    <property type="term" value="F:ATP binding"/>
    <property type="evidence" value="ECO:0007669"/>
    <property type="project" value="UniProtKB-KW"/>
</dbReference>
<evidence type="ECO:0000313" key="5">
    <source>
        <dbReference type="Proteomes" id="UP001159428"/>
    </source>
</evidence>
<dbReference type="SUPFAM" id="SSF52540">
    <property type="entry name" value="P-loop containing nucleoside triphosphate hydrolases"/>
    <property type="match status" value="1"/>
</dbReference>
<name>A0AAU9VJD2_9CNID</name>
<dbReference type="EMBL" id="CALNXJ010000001">
    <property type="protein sequence ID" value="CAH3030955.1"/>
    <property type="molecule type" value="Genomic_DNA"/>
</dbReference>
<dbReference type="Proteomes" id="UP001159428">
    <property type="component" value="Unassembled WGS sequence"/>
</dbReference>
<dbReference type="PANTHER" id="PTHR46312:SF2">
    <property type="entry name" value="NUCLEOTIDE-BINDING OLIGOMERIZATION DOMAIN-CONTAINING PROTEIN 2-LIKE"/>
    <property type="match status" value="1"/>
</dbReference>
<dbReference type="SUPFAM" id="SSF52047">
    <property type="entry name" value="RNI-like"/>
    <property type="match status" value="1"/>
</dbReference>
<dbReference type="AlphaFoldDB" id="A0AAU9VJD2"/>
<dbReference type="InterPro" id="IPR035994">
    <property type="entry name" value="Nucleoside_phosphorylase_sf"/>
</dbReference>
<dbReference type="InterPro" id="IPR032675">
    <property type="entry name" value="LRR_dom_sf"/>
</dbReference>
<dbReference type="SMART" id="SM00368">
    <property type="entry name" value="LRR_RI"/>
    <property type="match status" value="5"/>
</dbReference>
<dbReference type="InterPro" id="IPR007111">
    <property type="entry name" value="NACHT_NTPase"/>
</dbReference>
<reference evidence="4 5" key="1">
    <citation type="submission" date="2022-05" db="EMBL/GenBank/DDBJ databases">
        <authorList>
            <consortium name="Genoscope - CEA"/>
            <person name="William W."/>
        </authorList>
    </citation>
    <scope>NUCLEOTIDE SEQUENCE [LARGE SCALE GENOMIC DNA]</scope>
</reference>
<dbReference type="GO" id="GO:0009116">
    <property type="term" value="P:nucleoside metabolic process"/>
    <property type="evidence" value="ECO:0007669"/>
    <property type="project" value="InterPro"/>
</dbReference>
<evidence type="ECO:0000313" key="4">
    <source>
        <dbReference type="EMBL" id="CAH3030955.1"/>
    </source>
</evidence>
<comment type="caution">
    <text evidence="4">The sequence shown here is derived from an EMBL/GenBank/DDBJ whole genome shotgun (WGS) entry which is preliminary data.</text>
</comment>
<keyword evidence="2" id="KW-0067">ATP-binding</keyword>